<proteinExistence type="predicted"/>
<name>A0A1Y2HYU7_9FUNG</name>
<reference evidence="2 3" key="1">
    <citation type="submission" date="2016-07" db="EMBL/GenBank/DDBJ databases">
        <title>Pervasive Adenine N6-methylation of Active Genes in Fungi.</title>
        <authorList>
            <consortium name="DOE Joint Genome Institute"/>
            <person name="Mondo S.J."/>
            <person name="Dannebaum R.O."/>
            <person name="Kuo R.C."/>
            <person name="Labutti K."/>
            <person name="Haridas S."/>
            <person name="Kuo A."/>
            <person name="Salamov A."/>
            <person name="Ahrendt S.R."/>
            <person name="Lipzen A."/>
            <person name="Sullivan W."/>
            <person name="Andreopoulos W.B."/>
            <person name="Clum A."/>
            <person name="Lindquist E."/>
            <person name="Daum C."/>
            <person name="Ramamoorthy G.K."/>
            <person name="Gryganskyi A."/>
            <person name="Culley D."/>
            <person name="Magnuson J.K."/>
            <person name="James T.Y."/>
            <person name="O'Malley M.A."/>
            <person name="Stajich J.E."/>
            <person name="Spatafora J.W."/>
            <person name="Visel A."/>
            <person name="Grigoriev I.V."/>
        </authorList>
    </citation>
    <scope>NUCLEOTIDE SEQUENCE [LARGE SCALE GENOMIC DNA]</scope>
    <source>
        <strain evidence="2 3">PL171</strain>
    </source>
</reference>
<gene>
    <name evidence="2" type="ORF">BCR44DRAFT_311277</name>
</gene>
<organism evidence="2 3">
    <name type="scientific">Catenaria anguillulae PL171</name>
    <dbReference type="NCBI Taxonomy" id="765915"/>
    <lineage>
        <taxon>Eukaryota</taxon>
        <taxon>Fungi</taxon>
        <taxon>Fungi incertae sedis</taxon>
        <taxon>Blastocladiomycota</taxon>
        <taxon>Blastocladiomycetes</taxon>
        <taxon>Blastocladiales</taxon>
        <taxon>Catenariaceae</taxon>
        <taxon>Catenaria</taxon>
    </lineage>
</organism>
<dbReference type="EMBL" id="MCFL01000009">
    <property type="protein sequence ID" value="ORZ38332.1"/>
    <property type="molecule type" value="Genomic_DNA"/>
</dbReference>
<keyword evidence="3" id="KW-1185">Reference proteome</keyword>
<sequence>MYFLDQVVKLEDCHGQIVDMKRLIRSEAGRHLSNDLQYILGRHIELRVLVLDSSNTLCTLLQDPVLLAARQEHAVQANLHVLGQLYGAAVQSRLISRTTRRASFRPLCPSLLTATLCDLKATYVPVRVHVGYNPVPQSRYPRLGPTASRPFHGTIPTSSGAIARRSPRSTTSSPGSAPSQGSRSSRCFLRPFRWALHDNCCGFGGAGSFLAAIHMETYGPPLANGLLDRLA</sequence>
<accession>A0A1Y2HYU7</accession>
<feature type="compositionally biased region" description="Low complexity" evidence="1">
    <location>
        <begin position="168"/>
        <end position="184"/>
    </location>
</feature>
<comment type="caution">
    <text evidence="2">The sequence shown here is derived from an EMBL/GenBank/DDBJ whole genome shotgun (WGS) entry which is preliminary data.</text>
</comment>
<evidence type="ECO:0000313" key="2">
    <source>
        <dbReference type="EMBL" id="ORZ38332.1"/>
    </source>
</evidence>
<dbReference type="AlphaFoldDB" id="A0A1Y2HYU7"/>
<protein>
    <submittedName>
        <fullName evidence="2">Uncharacterized protein</fullName>
    </submittedName>
</protein>
<dbReference type="Proteomes" id="UP000193411">
    <property type="component" value="Unassembled WGS sequence"/>
</dbReference>
<evidence type="ECO:0000313" key="3">
    <source>
        <dbReference type="Proteomes" id="UP000193411"/>
    </source>
</evidence>
<evidence type="ECO:0000256" key="1">
    <source>
        <dbReference type="SAM" id="MobiDB-lite"/>
    </source>
</evidence>
<feature type="region of interest" description="Disordered" evidence="1">
    <location>
        <begin position="139"/>
        <end position="184"/>
    </location>
</feature>